<protein>
    <submittedName>
        <fullName evidence="2">H-type lectin domain-containing protein</fullName>
    </submittedName>
</protein>
<reference evidence="3" key="1">
    <citation type="journal article" date="2019" name="Int. J. Syst. Evol. Microbiol.">
        <title>The Global Catalogue of Microorganisms (GCM) 10K type strain sequencing project: providing services to taxonomists for standard genome sequencing and annotation.</title>
        <authorList>
            <consortium name="The Broad Institute Genomics Platform"/>
            <consortium name="The Broad Institute Genome Sequencing Center for Infectious Disease"/>
            <person name="Wu L."/>
            <person name="Ma J."/>
        </authorList>
    </citation>
    <scope>NUCLEOTIDE SEQUENCE [LARGE SCALE GENOMIC DNA]</scope>
    <source>
        <strain evidence="3">CECT 8482</strain>
    </source>
</reference>
<dbReference type="Gene3D" id="2.60.40.2080">
    <property type="match status" value="1"/>
</dbReference>
<feature type="domain" description="H-type lectin" evidence="1">
    <location>
        <begin position="39"/>
        <end position="104"/>
    </location>
</feature>
<dbReference type="RefSeq" id="WP_377684055.1">
    <property type="nucleotide sequence ID" value="NZ_JBHMDZ010000002.1"/>
</dbReference>
<dbReference type="SUPFAM" id="SSF141086">
    <property type="entry name" value="Agglutinin HPA-like"/>
    <property type="match status" value="1"/>
</dbReference>
<dbReference type="PANTHER" id="PTHR46938">
    <property type="entry name" value="DISCOIDIN-1 SUBUNIT A-RELATED-RELATED"/>
    <property type="match status" value="1"/>
</dbReference>
<dbReference type="InterPro" id="IPR037221">
    <property type="entry name" value="H-type_lectin_dom_sf"/>
</dbReference>
<evidence type="ECO:0000313" key="3">
    <source>
        <dbReference type="Proteomes" id="UP001243846"/>
    </source>
</evidence>
<dbReference type="Pfam" id="PF09458">
    <property type="entry name" value="H_lectin"/>
    <property type="match status" value="1"/>
</dbReference>
<dbReference type="EMBL" id="JAUFRC010000001">
    <property type="protein sequence ID" value="MDN3711937.1"/>
    <property type="molecule type" value="Genomic_DNA"/>
</dbReference>
<dbReference type="InterPro" id="IPR052487">
    <property type="entry name" value="Galactose-binding_lectin"/>
</dbReference>
<organism evidence="2 3">
    <name type="scientific">Paracoccus cavernae</name>
    <dbReference type="NCBI Taxonomy" id="1571207"/>
    <lineage>
        <taxon>Bacteria</taxon>
        <taxon>Pseudomonadati</taxon>
        <taxon>Pseudomonadota</taxon>
        <taxon>Alphaproteobacteria</taxon>
        <taxon>Rhodobacterales</taxon>
        <taxon>Paracoccaceae</taxon>
        <taxon>Paracoccus</taxon>
    </lineage>
</organism>
<dbReference type="InterPro" id="IPR019019">
    <property type="entry name" value="H-type_lectin_domain"/>
</dbReference>
<sequence length="116" mass="12988">MKRISDAAVGVQTGMALMFSAFEDGSEMWTGEGPRVVVQHVSFDERFLQPPAVHVSISMWDMEGSANQRADIQAVNVRNEGFDIQFRTWGDTRVARIRASWMAVGGVPYHDNWDVA</sequence>
<name>A0ABT8D935_9RHOB</name>
<dbReference type="Proteomes" id="UP001243846">
    <property type="component" value="Unassembled WGS sequence"/>
</dbReference>
<gene>
    <name evidence="2" type="ORF">QWZ10_09100</name>
</gene>
<evidence type="ECO:0000313" key="2">
    <source>
        <dbReference type="EMBL" id="MDN3711937.1"/>
    </source>
</evidence>
<comment type="caution">
    <text evidence="2">The sequence shown here is derived from an EMBL/GenBank/DDBJ whole genome shotgun (WGS) entry which is preliminary data.</text>
</comment>
<accession>A0ABT8D935</accession>
<keyword evidence="3" id="KW-1185">Reference proteome</keyword>
<proteinExistence type="predicted"/>
<evidence type="ECO:0000259" key="1">
    <source>
        <dbReference type="Pfam" id="PF09458"/>
    </source>
</evidence>